<protein>
    <submittedName>
        <fullName evidence="1">Uncharacterized protein</fullName>
    </submittedName>
</protein>
<evidence type="ECO:0000313" key="2">
    <source>
        <dbReference type="Proteomes" id="UP001529272"/>
    </source>
</evidence>
<keyword evidence="2" id="KW-1185">Reference proteome</keyword>
<dbReference type="RefSeq" id="WP_158514607.1">
    <property type="nucleotide sequence ID" value="NZ_CP012886.2"/>
</dbReference>
<sequence>MGTCGESDLAWQLADAISAALADDDRAHLYAAIGVGESYDAVDTALETVARDSHPVAP</sequence>
<reference evidence="1" key="1">
    <citation type="submission" date="2023-06" db="EMBL/GenBank/DDBJ databases">
        <title>Itaconate inhibition of nontuberculous mycobacteria.</title>
        <authorList>
            <person name="Breen P."/>
            <person name="Zimbric M."/>
            <person name="Caverly L."/>
        </authorList>
    </citation>
    <scope>NUCLEOTIDE SEQUENCE</scope>
    <source>
        <strain evidence="1">FLAC1071</strain>
    </source>
</reference>
<organism evidence="1 2">
    <name type="scientific">Mycobacterium intracellulare subsp. chimaera</name>
    <dbReference type="NCBI Taxonomy" id="222805"/>
    <lineage>
        <taxon>Bacteria</taxon>
        <taxon>Bacillati</taxon>
        <taxon>Actinomycetota</taxon>
        <taxon>Actinomycetes</taxon>
        <taxon>Mycobacteriales</taxon>
        <taxon>Mycobacteriaceae</taxon>
        <taxon>Mycobacterium</taxon>
        <taxon>Mycobacterium avium complex (MAC)</taxon>
    </lineage>
</organism>
<accession>A0ABT7P620</accession>
<comment type="caution">
    <text evidence="1">The sequence shown here is derived from an EMBL/GenBank/DDBJ whole genome shotgun (WGS) entry which is preliminary data.</text>
</comment>
<evidence type="ECO:0000313" key="1">
    <source>
        <dbReference type="EMBL" id="MDM3928734.1"/>
    </source>
</evidence>
<proteinExistence type="predicted"/>
<dbReference type="EMBL" id="JASZZX010000025">
    <property type="protein sequence ID" value="MDM3928734.1"/>
    <property type="molecule type" value="Genomic_DNA"/>
</dbReference>
<reference evidence="1" key="2">
    <citation type="submission" date="2023-06" db="EMBL/GenBank/DDBJ databases">
        <authorList>
            <person name="Spilker T."/>
        </authorList>
    </citation>
    <scope>NUCLEOTIDE SEQUENCE</scope>
    <source>
        <strain evidence="1">FLAC1071</strain>
    </source>
</reference>
<gene>
    <name evidence="1" type="ORF">QRB35_22240</name>
</gene>
<dbReference type="Proteomes" id="UP001529272">
    <property type="component" value="Unassembled WGS sequence"/>
</dbReference>
<name>A0ABT7P620_MYCIT</name>